<dbReference type="RefSeq" id="WP_018367154.1">
    <property type="nucleotide sequence ID" value="NZ_CP104407.1"/>
</dbReference>
<evidence type="ECO:0000313" key="2">
    <source>
        <dbReference type="Proteomes" id="UP001238096"/>
    </source>
</evidence>
<gene>
    <name evidence="1" type="ORF">N1496_07155</name>
</gene>
<keyword evidence="2" id="KW-1185">Reference proteome</keyword>
<dbReference type="Gene3D" id="3.40.50.1820">
    <property type="entry name" value="alpha/beta hydrolase"/>
    <property type="match status" value="1"/>
</dbReference>
<reference evidence="2" key="1">
    <citation type="submission" date="2022-10" db="EMBL/GenBank/DDBJ databases">
        <title>Streptococcus didelphis as causative of fatal infections in opossums (Didelphis albiventris).</title>
        <authorList>
            <person name="Breyer G.M."/>
            <person name="Da Silva M.E.R.J."/>
            <person name="Siqueira F.M."/>
        </authorList>
    </citation>
    <scope>NUCLEOTIDE SEQUENCE [LARGE SCALE GENOMIC DNA]</scope>
    <source>
        <strain evidence="2">LBVP101/21</strain>
    </source>
</reference>
<accession>A0ABY9LG00</accession>
<keyword evidence="1" id="KW-0378">Hydrolase</keyword>
<sequence length="275" mass="31362">MIKKRYWFLFGLTLIAFIFLSILGKNYVNKVSNQQKALVRSQMEPSIFVPGSSATKERFNDMLSALNSVHRKYSILKVVVSKTDKLIYSGNITSNDNHPFIVIAFENNQDGYDNIKKQAKWLSLAMTDLQKQYHFKRFNAIGHSNGGLNWTLFLEKYYSSENFHIEKLITIGTPYNFEESNPSNRTQMLKDLIDDHEAIPSSLLVYNLAGTDSYEDDKIVPFASVETGKFIFQKVVKHYTQVTVTGIDASHSDLPSNPEVIQYVAEKILSVGRPK</sequence>
<dbReference type="GO" id="GO:0016787">
    <property type="term" value="F:hydrolase activity"/>
    <property type="evidence" value="ECO:0007669"/>
    <property type="project" value="UniProtKB-KW"/>
</dbReference>
<dbReference type="SUPFAM" id="SSF53474">
    <property type="entry name" value="alpha/beta-Hydrolases"/>
    <property type="match status" value="1"/>
</dbReference>
<evidence type="ECO:0000313" key="1">
    <source>
        <dbReference type="EMBL" id="WMB27827.1"/>
    </source>
</evidence>
<protein>
    <submittedName>
        <fullName evidence="1">Alpha/beta hydrolase</fullName>
    </submittedName>
</protein>
<dbReference type="InterPro" id="IPR010315">
    <property type="entry name" value="DUF915_hydro-like"/>
</dbReference>
<organism evidence="1 2">
    <name type="scientific">Streptococcus didelphis</name>
    <dbReference type="NCBI Taxonomy" id="102886"/>
    <lineage>
        <taxon>Bacteria</taxon>
        <taxon>Bacillati</taxon>
        <taxon>Bacillota</taxon>
        <taxon>Bacilli</taxon>
        <taxon>Lactobacillales</taxon>
        <taxon>Streptococcaceae</taxon>
        <taxon>Streptococcus</taxon>
    </lineage>
</organism>
<dbReference type="Pfam" id="PF06028">
    <property type="entry name" value="DUF915"/>
    <property type="match status" value="1"/>
</dbReference>
<dbReference type="InterPro" id="IPR029058">
    <property type="entry name" value="AB_hydrolase_fold"/>
</dbReference>
<dbReference type="EMBL" id="CP110509">
    <property type="protein sequence ID" value="WMB27827.1"/>
    <property type="molecule type" value="Genomic_DNA"/>
</dbReference>
<name>A0ABY9LG00_9STRE</name>
<proteinExistence type="predicted"/>
<dbReference type="Proteomes" id="UP001238096">
    <property type="component" value="Chromosome"/>
</dbReference>